<evidence type="ECO:0008006" key="5">
    <source>
        <dbReference type="Google" id="ProtNLM"/>
    </source>
</evidence>
<organism evidence="3 4">
    <name type="scientific">Gryllotalpicola reticulitermitis</name>
    <dbReference type="NCBI Taxonomy" id="1184153"/>
    <lineage>
        <taxon>Bacteria</taxon>
        <taxon>Bacillati</taxon>
        <taxon>Actinomycetota</taxon>
        <taxon>Actinomycetes</taxon>
        <taxon>Micrococcales</taxon>
        <taxon>Microbacteriaceae</taxon>
        <taxon>Gryllotalpicola</taxon>
    </lineage>
</organism>
<dbReference type="Proteomes" id="UP001595900">
    <property type="component" value="Unassembled WGS sequence"/>
</dbReference>
<feature type="chain" id="PRO_5045259416" description="Sortase" evidence="2">
    <location>
        <begin position="29"/>
        <end position="197"/>
    </location>
</feature>
<proteinExistence type="predicted"/>
<evidence type="ECO:0000313" key="3">
    <source>
        <dbReference type="EMBL" id="MFC4245376.1"/>
    </source>
</evidence>
<dbReference type="EMBL" id="JBHSCN010000023">
    <property type="protein sequence ID" value="MFC4245376.1"/>
    <property type="molecule type" value="Genomic_DNA"/>
</dbReference>
<evidence type="ECO:0000313" key="4">
    <source>
        <dbReference type="Proteomes" id="UP001595900"/>
    </source>
</evidence>
<keyword evidence="1" id="KW-0812">Transmembrane</keyword>
<name>A0ABV8QD70_9MICO</name>
<protein>
    <recommendedName>
        <fullName evidence="5">Sortase</fullName>
    </recommendedName>
</protein>
<keyword evidence="1" id="KW-0472">Membrane</keyword>
<dbReference type="RefSeq" id="WP_390232573.1">
    <property type="nucleotide sequence ID" value="NZ_JBHSCN010000023.1"/>
</dbReference>
<reference evidence="4" key="1">
    <citation type="journal article" date="2019" name="Int. J. Syst. Evol. Microbiol.">
        <title>The Global Catalogue of Microorganisms (GCM) 10K type strain sequencing project: providing services to taxonomists for standard genome sequencing and annotation.</title>
        <authorList>
            <consortium name="The Broad Institute Genomics Platform"/>
            <consortium name="The Broad Institute Genome Sequencing Center for Infectious Disease"/>
            <person name="Wu L."/>
            <person name="Ma J."/>
        </authorList>
    </citation>
    <scope>NUCLEOTIDE SEQUENCE [LARGE SCALE GENOMIC DNA]</scope>
    <source>
        <strain evidence="4">CGMCC 1.10363</strain>
    </source>
</reference>
<feature type="signal peptide" evidence="2">
    <location>
        <begin position="1"/>
        <end position="28"/>
    </location>
</feature>
<evidence type="ECO:0000256" key="1">
    <source>
        <dbReference type="SAM" id="Phobius"/>
    </source>
</evidence>
<comment type="caution">
    <text evidence="3">The sequence shown here is derived from an EMBL/GenBank/DDBJ whole genome shotgun (WGS) entry which is preliminary data.</text>
</comment>
<accession>A0ABV8QD70</accession>
<feature type="transmembrane region" description="Helical" evidence="1">
    <location>
        <begin position="163"/>
        <end position="188"/>
    </location>
</feature>
<sequence length="197" mass="19215">MKMTMMRNLAALAIALGAVLATPVAAQASYTPGADTVGVVSGPVVPGGNFTIEFGDGLFTPSAALTVEYSSTGPVPSSATFTASRSERLQAGNATHSGGARVTGTVPKSAVGSINATVSDGSNVGTAILTVITAGGSVTNDASMDSGSSAGAGPEALAHTGTYLTVAIIWGAIGLAVLGAGFLAACSLQRSPQVSRK</sequence>
<keyword evidence="4" id="KW-1185">Reference proteome</keyword>
<keyword evidence="2" id="KW-0732">Signal</keyword>
<evidence type="ECO:0000256" key="2">
    <source>
        <dbReference type="SAM" id="SignalP"/>
    </source>
</evidence>
<keyword evidence="1" id="KW-1133">Transmembrane helix</keyword>
<gene>
    <name evidence="3" type="ORF">ACFOYW_18575</name>
</gene>